<evidence type="ECO:0000256" key="5">
    <source>
        <dbReference type="ARBA" id="ARBA00023242"/>
    </source>
</evidence>
<dbReference type="OrthoDB" id="4487712at2759"/>
<reference evidence="7" key="1">
    <citation type="submission" date="2021-01" db="EMBL/GenBank/DDBJ databases">
        <authorList>
            <consortium name="Aspergillus puulaauensis MK2 genome sequencing consortium"/>
            <person name="Kazuki M."/>
            <person name="Futagami T."/>
        </authorList>
    </citation>
    <scope>NUCLEOTIDE SEQUENCE</scope>
    <source>
        <strain evidence="7">MK2</strain>
    </source>
</reference>
<dbReference type="AlphaFoldDB" id="A0A7R7XHS4"/>
<organism evidence="7 8">
    <name type="scientific">Aspergillus puulaauensis</name>
    <dbReference type="NCBI Taxonomy" id="1220207"/>
    <lineage>
        <taxon>Eukaryota</taxon>
        <taxon>Fungi</taxon>
        <taxon>Dikarya</taxon>
        <taxon>Ascomycota</taxon>
        <taxon>Pezizomycotina</taxon>
        <taxon>Eurotiomycetes</taxon>
        <taxon>Eurotiomycetidae</taxon>
        <taxon>Eurotiales</taxon>
        <taxon>Aspergillaceae</taxon>
        <taxon>Aspergillus</taxon>
    </lineage>
</organism>
<dbReference type="GO" id="GO:0008270">
    <property type="term" value="F:zinc ion binding"/>
    <property type="evidence" value="ECO:0007669"/>
    <property type="project" value="InterPro"/>
</dbReference>
<evidence type="ECO:0000256" key="4">
    <source>
        <dbReference type="ARBA" id="ARBA00023163"/>
    </source>
</evidence>
<proteinExistence type="predicted"/>
<protein>
    <recommendedName>
        <fullName evidence="6">Zn(2)-C6 fungal-type domain-containing protein</fullName>
    </recommendedName>
</protein>
<dbReference type="PANTHER" id="PTHR46910:SF37">
    <property type="entry name" value="ZN(II)2CYS6 TRANSCRIPTION FACTOR (EUROFUNG)"/>
    <property type="match status" value="1"/>
</dbReference>
<evidence type="ECO:0000313" key="8">
    <source>
        <dbReference type="Proteomes" id="UP000654913"/>
    </source>
</evidence>
<dbReference type="KEGG" id="apuu:APUU_22204S"/>
<keyword evidence="3" id="KW-0238">DNA-binding</keyword>
<dbReference type="InterPro" id="IPR050987">
    <property type="entry name" value="AtrR-like"/>
</dbReference>
<dbReference type="PROSITE" id="PS50048">
    <property type="entry name" value="ZN2_CY6_FUNGAL_2"/>
    <property type="match status" value="1"/>
</dbReference>
<feature type="domain" description="Zn(2)-C6 fungal-type" evidence="6">
    <location>
        <begin position="12"/>
        <end position="42"/>
    </location>
</feature>
<dbReference type="PANTHER" id="PTHR46910">
    <property type="entry name" value="TRANSCRIPTION FACTOR PDR1"/>
    <property type="match status" value="1"/>
</dbReference>
<dbReference type="InterPro" id="IPR001138">
    <property type="entry name" value="Zn2Cys6_DnaBD"/>
</dbReference>
<dbReference type="GO" id="GO:0003677">
    <property type="term" value="F:DNA binding"/>
    <property type="evidence" value="ECO:0007669"/>
    <property type="project" value="UniProtKB-KW"/>
</dbReference>
<dbReference type="RefSeq" id="XP_041553966.1">
    <property type="nucleotide sequence ID" value="XM_041701042.1"/>
</dbReference>
<reference evidence="7" key="2">
    <citation type="submission" date="2021-02" db="EMBL/GenBank/DDBJ databases">
        <title>Aspergillus puulaauensis MK2 genome sequence.</title>
        <authorList>
            <person name="Futagami T."/>
            <person name="Mori K."/>
            <person name="Kadooka C."/>
            <person name="Tanaka T."/>
        </authorList>
    </citation>
    <scope>NUCLEOTIDE SEQUENCE</scope>
    <source>
        <strain evidence="7">MK2</strain>
    </source>
</reference>
<dbReference type="GeneID" id="64971777"/>
<dbReference type="InterPro" id="IPR036864">
    <property type="entry name" value="Zn2-C6_fun-type_DNA-bd_sf"/>
</dbReference>
<comment type="subcellular location">
    <subcellularLocation>
        <location evidence="1">Nucleus</location>
    </subcellularLocation>
</comment>
<keyword evidence="2" id="KW-0805">Transcription regulation</keyword>
<keyword evidence="5" id="KW-0539">Nucleus</keyword>
<dbReference type="Proteomes" id="UP000654913">
    <property type="component" value="Chromosome 2"/>
</dbReference>
<sequence>MESRKVRLGAKACQSCRRRKVRCQVDTGMTKCRACCRRSSVCLPINFPPSTDAQQALATGPPLERARESDIPTDSLFDGLTGLPTSGLRTPETTTLLPPLLQDFTTSFDSDHTAADPFSSLLCFSLPRSLVSRPGSSPFSIFSPEGKQWLHKAVGEEPFNWDVLSPFAFGPPDAVSGDSTGPRLPQQFIPLPSKDVARSLLHTYFHGFNSFCPTFEETDFMLGFELEYPISPESSEKWACLNAALALGCLLDQHSHSKAWLFWKNATLSWEAFITHAPSLLSAQALVAMTLYLMGTFHSNPSSTMVPMAIRMLSGLSPKQEGLSNQFQFVSMVTRALDIDHALQAGMPPTDLGVDQFVDPQTFTALEDPNLAFDCYPTICRLVEIKEDIYRQLYSIVAQSKSDFEAIITVGELDTRLEQWKNDIPEKYRPGHPRAQDTIKQGISDTLLHIHISYFNCVLIIHRRSFSTTTWSTTLNALPTTHHAIRSANPRVLKSTLLCAEAARATLRLVKNIPKDNPLIRGVMLNYVIFALKLFVILTVQDPRSSRPRADILLMRNLEDTLSAIPLTGEDNSIQKLIKYCAGYRHVAERAINTVLPRKRRREDYETGQDVP</sequence>
<keyword evidence="8" id="KW-1185">Reference proteome</keyword>
<dbReference type="CDD" id="cd00067">
    <property type="entry name" value="GAL4"/>
    <property type="match status" value="1"/>
</dbReference>
<dbReference type="PROSITE" id="PS00463">
    <property type="entry name" value="ZN2_CY6_FUNGAL_1"/>
    <property type="match status" value="1"/>
</dbReference>
<dbReference type="GO" id="GO:0000981">
    <property type="term" value="F:DNA-binding transcription factor activity, RNA polymerase II-specific"/>
    <property type="evidence" value="ECO:0007669"/>
    <property type="project" value="InterPro"/>
</dbReference>
<dbReference type="GO" id="GO:0005634">
    <property type="term" value="C:nucleus"/>
    <property type="evidence" value="ECO:0007669"/>
    <property type="project" value="UniProtKB-SubCell"/>
</dbReference>
<accession>A0A7R7XHS4</accession>
<evidence type="ECO:0000256" key="2">
    <source>
        <dbReference type="ARBA" id="ARBA00023015"/>
    </source>
</evidence>
<evidence type="ECO:0000256" key="3">
    <source>
        <dbReference type="ARBA" id="ARBA00023125"/>
    </source>
</evidence>
<evidence type="ECO:0000259" key="6">
    <source>
        <dbReference type="PROSITE" id="PS50048"/>
    </source>
</evidence>
<dbReference type="EMBL" id="AP024444">
    <property type="protein sequence ID" value="BCS21772.1"/>
    <property type="molecule type" value="Genomic_DNA"/>
</dbReference>
<name>A0A7R7XHS4_9EURO</name>
<evidence type="ECO:0000256" key="1">
    <source>
        <dbReference type="ARBA" id="ARBA00004123"/>
    </source>
</evidence>
<keyword evidence="4" id="KW-0804">Transcription</keyword>
<dbReference type="SUPFAM" id="SSF57701">
    <property type="entry name" value="Zn2/Cys6 DNA-binding domain"/>
    <property type="match status" value="1"/>
</dbReference>
<evidence type="ECO:0000313" key="7">
    <source>
        <dbReference type="EMBL" id="BCS21772.1"/>
    </source>
</evidence>
<gene>
    <name evidence="7" type="ORF">APUU_22204S</name>
</gene>
<dbReference type="CDD" id="cd12148">
    <property type="entry name" value="fungal_TF_MHR"/>
    <property type="match status" value="1"/>
</dbReference>